<dbReference type="EMBL" id="HBUF01651469">
    <property type="protein sequence ID" value="CAG6787040.1"/>
    <property type="molecule type" value="Transcribed_RNA"/>
</dbReference>
<dbReference type="EMBL" id="HBUF01651467">
    <property type="protein sequence ID" value="CAG6787038.1"/>
    <property type="molecule type" value="Transcribed_RNA"/>
</dbReference>
<dbReference type="NCBIfam" id="NF006767">
    <property type="entry name" value="PRK09289.1"/>
    <property type="match status" value="1"/>
</dbReference>
<dbReference type="InterPro" id="IPR001783">
    <property type="entry name" value="Lumazine-bd"/>
</dbReference>
<dbReference type="InterPro" id="IPR026017">
    <property type="entry name" value="Lumazine-bd_dom"/>
</dbReference>
<name>A0A8D8VGQ4_9HEMI</name>
<dbReference type="FunFam" id="2.40.30.20:FF:000003">
    <property type="entry name" value="Riboflavin synthase, alpha subunit"/>
    <property type="match status" value="1"/>
</dbReference>
<dbReference type="EMBL" id="HBUF01153943">
    <property type="protein sequence ID" value="CAG6648720.1"/>
    <property type="molecule type" value="Transcribed_RNA"/>
</dbReference>
<dbReference type="EMBL" id="HBUF01153942">
    <property type="protein sequence ID" value="CAG6648719.1"/>
    <property type="molecule type" value="Transcribed_RNA"/>
</dbReference>
<dbReference type="AlphaFoldDB" id="A0A8D8VGQ4"/>
<dbReference type="EMBL" id="HBUF01651466">
    <property type="protein sequence ID" value="CAG6787037.1"/>
    <property type="molecule type" value="Transcribed_RNA"/>
</dbReference>
<dbReference type="Gene3D" id="2.40.30.20">
    <property type="match status" value="2"/>
</dbReference>
<dbReference type="PROSITE" id="PS51177">
    <property type="entry name" value="LUMAZINE_BIND"/>
    <property type="match status" value="2"/>
</dbReference>
<dbReference type="NCBIfam" id="NF009566">
    <property type="entry name" value="PRK13020.1"/>
    <property type="match status" value="1"/>
</dbReference>
<dbReference type="EMBL" id="HBUF01264748">
    <property type="protein sequence ID" value="CAG6683848.1"/>
    <property type="molecule type" value="Transcribed_RNA"/>
</dbReference>
<feature type="domain" description="Lumazine-binding" evidence="3">
    <location>
        <begin position="98"/>
        <end position="195"/>
    </location>
</feature>
<dbReference type="EMBL" id="HBUF01365360">
    <property type="protein sequence ID" value="CAG6723270.1"/>
    <property type="molecule type" value="Transcribed_RNA"/>
</dbReference>
<dbReference type="PIRSF" id="PIRSF000498">
    <property type="entry name" value="Riboflavin_syn_A"/>
    <property type="match status" value="1"/>
</dbReference>
<dbReference type="EMBL" id="HBUF01264747">
    <property type="protein sequence ID" value="CAG6683847.1"/>
    <property type="molecule type" value="Transcribed_RNA"/>
</dbReference>
<organism evidence="4">
    <name type="scientific">Cacopsylla melanoneura</name>
    <dbReference type="NCBI Taxonomy" id="428564"/>
    <lineage>
        <taxon>Eukaryota</taxon>
        <taxon>Metazoa</taxon>
        <taxon>Ecdysozoa</taxon>
        <taxon>Arthropoda</taxon>
        <taxon>Hexapoda</taxon>
        <taxon>Insecta</taxon>
        <taxon>Pterygota</taxon>
        <taxon>Neoptera</taxon>
        <taxon>Paraneoptera</taxon>
        <taxon>Hemiptera</taxon>
        <taxon>Sternorrhyncha</taxon>
        <taxon>Psylloidea</taxon>
        <taxon>Psyllidae</taxon>
        <taxon>Psyllinae</taxon>
        <taxon>Cacopsylla</taxon>
    </lineage>
</organism>
<dbReference type="InterPro" id="IPR023366">
    <property type="entry name" value="ATP_synth_asu-like_sf"/>
</dbReference>
<dbReference type="InterPro" id="IPR017938">
    <property type="entry name" value="Riboflavin_synthase-like_b-brl"/>
</dbReference>
<dbReference type="EMBL" id="HBUF01153941">
    <property type="protein sequence ID" value="CAG6648718.1"/>
    <property type="molecule type" value="Transcribed_RNA"/>
</dbReference>
<keyword evidence="1" id="KW-0808">Transferase</keyword>
<keyword evidence="2" id="KW-0677">Repeat</keyword>
<sequence length="222" mass="24887">MFTGIVQGVGKVISLVEDEDFKTITIQFPRDLLDNLCISYSVAINGCCLSVTKIEDDHISFDIIDETLRLTNLKSLQPGTRINLERSATMSTEVGGHFLSGHIIDVGYMKSVVNEERNCTMQIGINDKALMKYIFYKGYVAIDGISLTIGDVFEDYFEIHLIPETLEKTTIMGHAVGDAVNIEVDSQTQIIVNTVERVLREHYTNLPCLCQCNIKDEDEDLI</sequence>
<evidence type="ECO:0000256" key="1">
    <source>
        <dbReference type="ARBA" id="ARBA00022679"/>
    </source>
</evidence>
<protein>
    <submittedName>
        <fullName evidence="4">Riboflavin synthase</fullName>
    </submittedName>
</protein>
<dbReference type="PANTHER" id="PTHR21098">
    <property type="entry name" value="RIBOFLAVIN SYNTHASE ALPHA CHAIN"/>
    <property type="match status" value="1"/>
</dbReference>
<dbReference type="EMBL" id="HBUF01651468">
    <property type="protein sequence ID" value="CAG6787039.1"/>
    <property type="molecule type" value="Transcribed_RNA"/>
</dbReference>
<dbReference type="SUPFAM" id="SSF63380">
    <property type="entry name" value="Riboflavin synthase domain-like"/>
    <property type="match status" value="2"/>
</dbReference>
<dbReference type="CDD" id="cd00402">
    <property type="entry name" value="Riboflavin_synthase_like"/>
    <property type="match status" value="1"/>
</dbReference>
<accession>A0A8D8VGQ4</accession>
<reference evidence="4" key="1">
    <citation type="submission" date="2021-05" db="EMBL/GenBank/DDBJ databases">
        <authorList>
            <person name="Alioto T."/>
            <person name="Alioto T."/>
            <person name="Gomez Garrido J."/>
        </authorList>
    </citation>
    <scope>NUCLEOTIDE SEQUENCE</scope>
</reference>
<dbReference type="EMBL" id="HBUF01264749">
    <property type="protein sequence ID" value="CAG6683849.1"/>
    <property type="molecule type" value="Transcribed_RNA"/>
</dbReference>
<dbReference type="NCBIfam" id="TIGR00187">
    <property type="entry name" value="ribE"/>
    <property type="match status" value="1"/>
</dbReference>
<evidence type="ECO:0000259" key="3">
    <source>
        <dbReference type="PROSITE" id="PS51177"/>
    </source>
</evidence>
<dbReference type="GO" id="GO:0004746">
    <property type="term" value="F:riboflavin synthase activity"/>
    <property type="evidence" value="ECO:0007669"/>
    <property type="project" value="TreeGrafter"/>
</dbReference>
<feature type="domain" description="Lumazine-binding" evidence="3">
    <location>
        <begin position="1"/>
        <end position="97"/>
    </location>
</feature>
<evidence type="ECO:0000256" key="2">
    <source>
        <dbReference type="ARBA" id="ARBA00022737"/>
    </source>
</evidence>
<dbReference type="EMBL" id="HBUF01365359">
    <property type="protein sequence ID" value="CAG6723269.1"/>
    <property type="molecule type" value="Transcribed_RNA"/>
</dbReference>
<dbReference type="Pfam" id="PF00677">
    <property type="entry name" value="Lum_binding"/>
    <property type="match status" value="2"/>
</dbReference>
<dbReference type="EMBL" id="HBUF01365358">
    <property type="protein sequence ID" value="CAG6723268.1"/>
    <property type="molecule type" value="Transcribed_RNA"/>
</dbReference>
<dbReference type="EMBL" id="HBUF01365361">
    <property type="protein sequence ID" value="CAG6723271.1"/>
    <property type="molecule type" value="Transcribed_RNA"/>
</dbReference>
<proteinExistence type="predicted"/>
<evidence type="ECO:0000313" key="4">
    <source>
        <dbReference type="EMBL" id="CAG6723270.1"/>
    </source>
</evidence>
<dbReference type="GO" id="GO:0009231">
    <property type="term" value="P:riboflavin biosynthetic process"/>
    <property type="evidence" value="ECO:0007669"/>
    <property type="project" value="TreeGrafter"/>
</dbReference>
<dbReference type="PANTHER" id="PTHR21098:SF0">
    <property type="entry name" value="RIBOFLAVIN SYNTHASE"/>
    <property type="match status" value="1"/>
</dbReference>